<gene>
    <name evidence="1" type="ORF">F6X42_40930</name>
</gene>
<name>A0ABR7Q1V2_9BURK</name>
<reference evidence="1 2" key="1">
    <citation type="submission" date="2019-09" db="EMBL/GenBank/DDBJ databases">
        <title>Paraburkholderia podalyriae sp. nov., A South African Podalyria-associated rhizobium.</title>
        <authorList>
            <person name="Mavima L."/>
            <person name="Beukes C.W."/>
            <person name="Palmer M."/>
            <person name="De Meyer S.E."/>
            <person name="James E.K."/>
            <person name="Maluk M."/>
            <person name="Avontuur J.R."/>
            <person name="Chan W.Y."/>
            <person name="Venter S.N."/>
            <person name="Steenkamp E.T."/>
        </authorList>
    </citation>
    <scope>NUCLEOTIDE SEQUENCE [LARGE SCALE GENOMIC DNA]</scope>
    <source>
        <strain evidence="1 2">WC7.3b</strain>
    </source>
</reference>
<comment type="caution">
    <text evidence="1">The sequence shown here is derived from an EMBL/GenBank/DDBJ whole genome shotgun (WGS) entry which is preliminary data.</text>
</comment>
<evidence type="ECO:0000313" key="2">
    <source>
        <dbReference type="Proteomes" id="UP000736373"/>
    </source>
</evidence>
<evidence type="ECO:0000313" key="1">
    <source>
        <dbReference type="EMBL" id="MBC8752530.1"/>
    </source>
</evidence>
<accession>A0ABR7Q1V2</accession>
<dbReference type="Proteomes" id="UP000736373">
    <property type="component" value="Unassembled WGS sequence"/>
</dbReference>
<organism evidence="1 2">
    <name type="scientific">Paraburkholderia podalyriae</name>
    <dbReference type="NCBI Taxonomy" id="1938811"/>
    <lineage>
        <taxon>Bacteria</taxon>
        <taxon>Pseudomonadati</taxon>
        <taxon>Pseudomonadota</taxon>
        <taxon>Betaproteobacteria</taxon>
        <taxon>Burkholderiales</taxon>
        <taxon>Burkholderiaceae</taxon>
        <taxon>Paraburkholderia</taxon>
    </lineage>
</organism>
<sequence>MTQSYDANKPLRPLGRDYGRWQVCTDRFGLETGARDRLAAIRHRFDWLVTGQIVQPDPAAWCAAPVATTSTRRGEPILAFDDGGARSIADAHDDPALCESLHAGAILQSIFAAAGMIDNNGWGVCHGSA</sequence>
<dbReference type="EMBL" id="VZQQ01000112">
    <property type="protein sequence ID" value="MBC8752530.1"/>
    <property type="molecule type" value="Genomic_DNA"/>
</dbReference>
<proteinExistence type="predicted"/>
<protein>
    <submittedName>
        <fullName evidence="1">Uncharacterized protein</fullName>
    </submittedName>
</protein>
<keyword evidence="2" id="KW-1185">Reference proteome</keyword>